<accession>A0ABY5SHA5</accession>
<dbReference type="InterPro" id="IPR017850">
    <property type="entry name" value="Alkaline_phosphatase_core_sf"/>
</dbReference>
<keyword evidence="5" id="KW-1185">Reference proteome</keyword>
<dbReference type="EC" id="3.1.6.1" evidence="4"/>
<dbReference type="Gene3D" id="3.40.720.10">
    <property type="entry name" value="Alkaline Phosphatase, subunit A"/>
    <property type="match status" value="1"/>
</dbReference>
<dbReference type="RefSeq" id="WP_258389430.1">
    <property type="nucleotide sequence ID" value="NZ_CP091430.1"/>
</dbReference>
<dbReference type="Pfam" id="PF00884">
    <property type="entry name" value="Sulfatase"/>
    <property type="match status" value="1"/>
</dbReference>
<evidence type="ECO:0000259" key="3">
    <source>
        <dbReference type="Pfam" id="PF00884"/>
    </source>
</evidence>
<evidence type="ECO:0000313" key="4">
    <source>
        <dbReference type="EMBL" id="UVI33377.1"/>
    </source>
</evidence>
<name>A0ABY5SHA5_9BACL</name>
<reference evidence="4" key="1">
    <citation type="submission" date="2022-01" db="EMBL/GenBank/DDBJ databases">
        <title>Paenibacillus spongiae sp. nov., isolated from marine sponge.</title>
        <authorList>
            <person name="Li Z."/>
            <person name="Zhang M."/>
        </authorList>
    </citation>
    <scope>NUCLEOTIDE SEQUENCE</scope>
    <source>
        <strain evidence="4">PHS-Z3</strain>
    </source>
</reference>
<protein>
    <submittedName>
        <fullName evidence="4">Arylsulfatase</fullName>
        <ecNumber evidence="4">3.1.6.1</ecNumber>
    </submittedName>
</protein>
<dbReference type="SUPFAM" id="SSF53649">
    <property type="entry name" value="Alkaline phosphatase-like"/>
    <property type="match status" value="1"/>
</dbReference>
<dbReference type="GO" id="GO:0004065">
    <property type="term" value="F:arylsulfatase activity"/>
    <property type="evidence" value="ECO:0007669"/>
    <property type="project" value="UniProtKB-EC"/>
</dbReference>
<comment type="similarity">
    <text evidence="1">Belongs to the sulfatase family.</text>
</comment>
<evidence type="ECO:0000313" key="5">
    <source>
        <dbReference type="Proteomes" id="UP001057877"/>
    </source>
</evidence>
<dbReference type="NCBIfam" id="NF010322">
    <property type="entry name" value="PRK13759.1"/>
    <property type="match status" value="1"/>
</dbReference>
<dbReference type="Proteomes" id="UP001057877">
    <property type="component" value="Chromosome"/>
</dbReference>
<sequence length="469" mass="53720">MVNRTNILLIMTDQQRGDCLGIEGHPVLLTPNMDSIAGRGVRFDKCYSTCPVCIPARRSLLSGQYPDTHGIVGYYQQAEWETSLSLPNALKEVGYHTYLVGRDMHQYPQNKRYGYDHIVGYSAYNEWLNSQLSYNTYEPFGSYYASGVMHNDRSARPWPYEESLHYTNWTVNEAHRFLQNRDPACPYFLTVSFLAPHPPLVPPAFYMERYIRTGVPDPVIGQWAKSPLTNGKGSPIDAANVCLSGEELLSCRAAYYGLINHIDDQLSRLLRIVEAMDMDNTVILFTSDHGEMLGDHYLYRKSVPYEPSVRVPLLISAPQRYGIKSGLVISKPVSLEDIMPTILDIVGVEIPDTVEGSSLLPLMREEEISWRSFIHIEHGEGTVDFQPHHTLTDGTEKYIWFVQNGEEQFFDLRTDPQECQNLIDSKNHEDTIARWRKKLITKLEDRPEHFSDGTKLICNRPYPTYIKRT</sequence>
<keyword evidence="2 4" id="KW-0378">Hydrolase</keyword>
<feature type="domain" description="Sulfatase N-terminal" evidence="3">
    <location>
        <begin position="6"/>
        <end position="348"/>
    </location>
</feature>
<proteinExistence type="inferred from homology"/>
<gene>
    <name evidence="4" type="ORF">L1F29_16715</name>
</gene>
<dbReference type="InterPro" id="IPR050738">
    <property type="entry name" value="Sulfatase"/>
</dbReference>
<evidence type="ECO:0000256" key="2">
    <source>
        <dbReference type="ARBA" id="ARBA00022801"/>
    </source>
</evidence>
<dbReference type="EMBL" id="CP091430">
    <property type="protein sequence ID" value="UVI33377.1"/>
    <property type="molecule type" value="Genomic_DNA"/>
</dbReference>
<dbReference type="PANTHER" id="PTHR42693">
    <property type="entry name" value="ARYLSULFATASE FAMILY MEMBER"/>
    <property type="match status" value="1"/>
</dbReference>
<organism evidence="4 5">
    <name type="scientific">Paenibacillus spongiae</name>
    <dbReference type="NCBI Taxonomy" id="2909671"/>
    <lineage>
        <taxon>Bacteria</taxon>
        <taxon>Bacillati</taxon>
        <taxon>Bacillota</taxon>
        <taxon>Bacilli</taxon>
        <taxon>Bacillales</taxon>
        <taxon>Paenibacillaceae</taxon>
        <taxon>Paenibacillus</taxon>
    </lineage>
</organism>
<dbReference type="InterPro" id="IPR000917">
    <property type="entry name" value="Sulfatase_N"/>
</dbReference>
<evidence type="ECO:0000256" key="1">
    <source>
        <dbReference type="ARBA" id="ARBA00008779"/>
    </source>
</evidence>
<dbReference type="PANTHER" id="PTHR42693:SF53">
    <property type="entry name" value="ENDO-4-O-SULFATASE"/>
    <property type="match status" value="1"/>
</dbReference>